<proteinExistence type="predicted"/>
<dbReference type="AlphaFoldDB" id="A0A9Q3I895"/>
<evidence type="ECO:0000313" key="2">
    <source>
        <dbReference type="Proteomes" id="UP000765509"/>
    </source>
</evidence>
<dbReference type="Proteomes" id="UP000765509">
    <property type="component" value="Unassembled WGS sequence"/>
</dbReference>
<sequence length="163" mass="19200">MSTPLNQSEGITNSIPQVLDVKNSHIRNKFSTSFPNPEPSMGQALLKYVPKLKVCPHFSGKVEYDHMELMRVIDMVKEDFELQDSLFAAVFDTFSTKSAKKWYIKLRQAHGHQSWTWWKSQIINKWANDYWIFIVETAFESGKLISEMEKALLWFFQQKYRLT</sequence>
<organism evidence="1 2">
    <name type="scientific">Austropuccinia psidii MF-1</name>
    <dbReference type="NCBI Taxonomy" id="1389203"/>
    <lineage>
        <taxon>Eukaryota</taxon>
        <taxon>Fungi</taxon>
        <taxon>Dikarya</taxon>
        <taxon>Basidiomycota</taxon>
        <taxon>Pucciniomycotina</taxon>
        <taxon>Pucciniomycetes</taxon>
        <taxon>Pucciniales</taxon>
        <taxon>Sphaerophragmiaceae</taxon>
        <taxon>Austropuccinia</taxon>
    </lineage>
</organism>
<evidence type="ECO:0000313" key="1">
    <source>
        <dbReference type="EMBL" id="MBW0529449.1"/>
    </source>
</evidence>
<keyword evidence="2" id="KW-1185">Reference proteome</keyword>
<name>A0A9Q3I895_9BASI</name>
<protein>
    <submittedName>
        <fullName evidence="1">Uncharacterized protein</fullName>
    </submittedName>
</protein>
<dbReference type="EMBL" id="AVOT02035164">
    <property type="protein sequence ID" value="MBW0529449.1"/>
    <property type="molecule type" value="Genomic_DNA"/>
</dbReference>
<accession>A0A9Q3I895</accession>
<comment type="caution">
    <text evidence="1">The sequence shown here is derived from an EMBL/GenBank/DDBJ whole genome shotgun (WGS) entry which is preliminary data.</text>
</comment>
<gene>
    <name evidence="1" type="ORF">O181_069164</name>
</gene>
<reference evidence="1" key="1">
    <citation type="submission" date="2021-03" db="EMBL/GenBank/DDBJ databases">
        <title>Draft genome sequence of rust myrtle Austropuccinia psidii MF-1, a brazilian biotype.</title>
        <authorList>
            <person name="Quecine M.C."/>
            <person name="Pachon D.M.R."/>
            <person name="Bonatelli M.L."/>
            <person name="Correr F.H."/>
            <person name="Franceschini L.M."/>
            <person name="Leite T.F."/>
            <person name="Margarido G.R.A."/>
            <person name="Almeida C.A."/>
            <person name="Ferrarezi J.A."/>
            <person name="Labate C.A."/>
        </authorList>
    </citation>
    <scope>NUCLEOTIDE SEQUENCE</scope>
    <source>
        <strain evidence="1">MF-1</strain>
    </source>
</reference>